<dbReference type="AlphaFoldDB" id="A0A5B8W1G5"/>
<dbReference type="Proteomes" id="UP000321362">
    <property type="component" value="Chromosome"/>
</dbReference>
<keyword evidence="3" id="KW-1185">Reference proteome</keyword>
<dbReference type="Pfam" id="PF11306">
    <property type="entry name" value="DUF3108"/>
    <property type="match status" value="1"/>
</dbReference>
<dbReference type="RefSeq" id="WP_147055625.1">
    <property type="nucleotide sequence ID" value="NZ_CP042437.1"/>
</dbReference>
<feature type="signal peptide" evidence="1">
    <location>
        <begin position="1"/>
        <end position="20"/>
    </location>
</feature>
<accession>A0A5B8W1G5</accession>
<sequence>MKKIVPCSLFFILFYTSGFAQELAKVTEPVFKVGEKLSYKMQYGFFTAAEANIRIEASDKKLPGNAFHLIAEGKTAGTFDIFYKVRNRYDSYVDQNTLLPYFYSEDRHEGKWKHTDKATFDQRDKKVTANKGEFSYKGDSYDFVSAYYFARTIDVSRLKTGDTFDLQYFLEDGFHKMNITYVGTETIKCDMGTFNCLKFNPTIIPGRIFRKDSKLYLWITNDGNRIPVKAHVEVILGSITMELQSASGLKYPLNPIKN</sequence>
<proteinExistence type="predicted"/>
<evidence type="ECO:0000313" key="2">
    <source>
        <dbReference type="EMBL" id="QEC77694.1"/>
    </source>
</evidence>
<keyword evidence="1" id="KW-0732">Signal</keyword>
<protein>
    <submittedName>
        <fullName evidence="2">DUF3108 domain-containing protein</fullName>
    </submittedName>
</protein>
<evidence type="ECO:0000256" key="1">
    <source>
        <dbReference type="SAM" id="SignalP"/>
    </source>
</evidence>
<dbReference type="InterPro" id="IPR021457">
    <property type="entry name" value="DUF3108"/>
</dbReference>
<organism evidence="2 3">
    <name type="scientific">Mucilaginibacter ginsenosidivorax</name>
    <dbReference type="NCBI Taxonomy" id="862126"/>
    <lineage>
        <taxon>Bacteria</taxon>
        <taxon>Pseudomonadati</taxon>
        <taxon>Bacteroidota</taxon>
        <taxon>Sphingobacteriia</taxon>
        <taxon>Sphingobacteriales</taxon>
        <taxon>Sphingobacteriaceae</taxon>
        <taxon>Mucilaginibacter</taxon>
    </lineage>
</organism>
<dbReference type="KEGG" id="mgk:FSB76_17740"/>
<dbReference type="OrthoDB" id="9808473at2"/>
<reference evidence="2 3" key="1">
    <citation type="journal article" date="2013" name="J. Microbiol.">
        <title>Mucilaginibacter ginsenosidivorax sp. nov., with ginsenoside converting activity isolated from sediment.</title>
        <authorList>
            <person name="Kim J.K."/>
            <person name="Choi T.E."/>
            <person name="Liu Q.M."/>
            <person name="Park H.Y."/>
            <person name="Yi T.H."/>
            <person name="Yoon M.H."/>
            <person name="Kim S.C."/>
            <person name="Im W.T."/>
        </authorList>
    </citation>
    <scope>NUCLEOTIDE SEQUENCE [LARGE SCALE GENOMIC DNA]</scope>
    <source>
        <strain evidence="2 3">KHI28</strain>
    </source>
</reference>
<feature type="chain" id="PRO_5022688868" evidence="1">
    <location>
        <begin position="21"/>
        <end position="258"/>
    </location>
</feature>
<evidence type="ECO:0000313" key="3">
    <source>
        <dbReference type="Proteomes" id="UP000321362"/>
    </source>
</evidence>
<gene>
    <name evidence="2" type="ORF">FSB76_17740</name>
</gene>
<name>A0A5B8W1G5_9SPHI</name>
<dbReference type="EMBL" id="CP042437">
    <property type="protein sequence ID" value="QEC77694.1"/>
    <property type="molecule type" value="Genomic_DNA"/>
</dbReference>